<gene>
    <name evidence="2" type="ORF">GCM10023215_30810</name>
</gene>
<evidence type="ECO:0000313" key="2">
    <source>
        <dbReference type="EMBL" id="GAA4691686.1"/>
    </source>
</evidence>
<evidence type="ECO:0000256" key="1">
    <source>
        <dbReference type="SAM" id="MobiDB-lite"/>
    </source>
</evidence>
<organism evidence="2 3">
    <name type="scientific">Pseudonocardia yuanmonensis</name>
    <dbReference type="NCBI Taxonomy" id="1095914"/>
    <lineage>
        <taxon>Bacteria</taxon>
        <taxon>Bacillati</taxon>
        <taxon>Actinomycetota</taxon>
        <taxon>Actinomycetes</taxon>
        <taxon>Pseudonocardiales</taxon>
        <taxon>Pseudonocardiaceae</taxon>
        <taxon>Pseudonocardia</taxon>
    </lineage>
</organism>
<feature type="region of interest" description="Disordered" evidence="1">
    <location>
        <begin position="28"/>
        <end position="48"/>
    </location>
</feature>
<accession>A0ABP8WN10</accession>
<comment type="caution">
    <text evidence="2">The sequence shown here is derived from an EMBL/GenBank/DDBJ whole genome shotgun (WGS) entry which is preliminary data.</text>
</comment>
<proteinExistence type="predicted"/>
<name>A0ABP8WN10_9PSEU</name>
<protein>
    <submittedName>
        <fullName evidence="2">Uncharacterized protein</fullName>
    </submittedName>
</protein>
<dbReference type="EMBL" id="BAABIC010000009">
    <property type="protein sequence ID" value="GAA4691686.1"/>
    <property type="molecule type" value="Genomic_DNA"/>
</dbReference>
<reference evidence="3" key="1">
    <citation type="journal article" date="2019" name="Int. J. Syst. Evol. Microbiol.">
        <title>The Global Catalogue of Microorganisms (GCM) 10K type strain sequencing project: providing services to taxonomists for standard genome sequencing and annotation.</title>
        <authorList>
            <consortium name="The Broad Institute Genomics Platform"/>
            <consortium name="The Broad Institute Genome Sequencing Center for Infectious Disease"/>
            <person name="Wu L."/>
            <person name="Ma J."/>
        </authorList>
    </citation>
    <scope>NUCLEOTIDE SEQUENCE [LARGE SCALE GENOMIC DNA]</scope>
    <source>
        <strain evidence="3">JCM 18055</strain>
    </source>
</reference>
<evidence type="ECO:0000313" key="3">
    <source>
        <dbReference type="Proteomes" id="UP001500325"/>
    </source>
</evidence>
<sequence>MEIDPDHYERLFRRAHARRAVSAYVTEDGTATIAAPPPATDLDEPPPF</sequence>
<keyword evidence="3" id="KW-1185">Reference proteome</keyword>
<dbReference type="RefSeq" id="WP_345381189.1">
    <property type="nucleotide sequence ID" value="NZ_BAABIC010000009.1"/>
</dbReference>
<dbReference type="Proteomes" id="UP001500325">
    <property type="component" value="Unassembled WGS sequence"/>
</dbReference>